<dbReference type="OrthoDB" id="3265694at2"/>
<dbReference type="InterPro" id="IPR035906">
    <property type="entry name" value="MetI-like_sf"/>
</dbReference>
<feature type="transmembrane region" description="Helical" evidence="7">
    <location>
        <begin position="168"/>
        <end position="191"/>
    </location>
</feature>
<reference evidence="9 10" key="1">
    <citation type="submission" date="2016-09" db="EMBL/GenBank/DDBJ databases">
        <title>Complete genome sequence of Actinomyces hongkongensis HKU8.</title>
        <authorList>
            <person name="Gao Y.-X."/>
            <person name="Zhou Y.-Y."/>
            <person name="Xie Y."/>
            <person name="Wang M."/>
            <person name="Wang S.-J."/>
            <person name="Shen S.-G."/>
        </authorList>
    </citation>
    <scope>NUCLEOTIDE SEQUENCE [LARGE SCALE GENOMIC DNA]</scope>
    <source>
        <strain evidence="9 10">HKU8</strain>
    </source>
</reference>
<evidence type="ECO:0000256" key="2">
    <source>
        <dbReference type="ARBA" id="ARBA00022448"/>
    </source>
</evidence>
<dbReference type="SUPFAM" id="SSF161098">
    <property type="entry name" value="MetI-like"/>
    <property type="match status" value="1"/>
</dbReference>
<feature type="domain" description="ABC transmembrane type-1" evidence="8">
    <location>
        <begin position="83"/>
        <end position="296"/>
    </location>
</feature>
<keyword evidence="4 7" id="KW-0812">Transmembrane</keyword>
<feature type="transmembrane region" description="Helical" evidence="7">
    <location>
        <begin position="280"/>
        <end position="299"/>
    </location>
</feature>
<dbReference type="Pfam" id="PF00528">
    <property type="entry name" value="BPD_transp_1"/>
    <property type="match status" value="1"/>
</dbReference>
<name>A0A1D8B249_9ACTO</name>
<dbReference type="STRING" id="178339.BH719_04360"/>
<keyword evidence="5 7" id="KW-1133">Transmembrane helix</keyword>
<dbReference type="PANTHER" id="PTHR30193:SF44">
    <property type="entry name" value="LACTOSE TRANSPORT SYSTEM PERMEASE PROTEIN LACF"/>
    <property type="match status" value="1"/>
</dbReference>
<dbReference type="GO" id="GO:0005886">
    <property type="term" value="C:plasma membrane"/>
    <property type="evidence" value="ECO:0007669"/>
    <property type="project" value="UniProtKB-SubCell"/>
</dbReference>
<comment type="subcellular location">
    <subcellularLocation>
        <location evidence="1 7">Cell membrane</location>
        <topology evidence="1 7">Multi-pass membrane protein</topology>
    </subcellularLocation>
</comment>
<dbReference type="GO" id="GO:0055085">
    <property type="term" value="P:transmembrane transport"/>
    <property type="evidence" value="ECO:0007669"/>
    <property type="project" value="InterPro"/>
</dbReference>
<evidence type="ECO:0000256" key="3">
    <source>
        <dbReference type="ARBA" id="ARBA00022475"/>
    </source>
</evidence>
<dbReference type="InterPro" id="IPR051393">
    <property type="entry name" value="ABC_transporter_permease"/>
</dbReference>
<feature type="transmembrane region" description="Helical" evidence="7">
    <location>
        <begin position="120"/>
        <end position="140"/>
    </location>
</feature>
<feature type="transmembrane region" description="Helical" evidence="7">
    <location>
        <begin position="26"/>
        <end position="45"/>
    </location>
</feature>
<accession>A0A1D8B249</accession>
<evidence type="ECO:0000256" key="5">
    <source>
        <dbReference type="ARBA" id="ARBA00022989"/>
    </source>
</evidence>
<evidence type="ECO:0000259" key="8">
    <source>
        <dbReference type="PROSITE" id="PS50928"/>
    </source>
</evidence>
<dbReference type="PANTHER" id="PTHR30193">
    <property type="entry name" value="ABC TRANSPORTER PERMEASE PROTEIN"/>
    <property type="match status" value="1"/>
</dbReference>
<dbReference type="KEGG" id="phon:BH719_04360"/>
<feature type="transmembrane region" description="Helical" evidence="7">
    <location>
        <begin position="87"/>
        <end position="108"/>
    </location>
</feature>
<gene>
    <name evidence="9" type="ORF">BH719_04360</name>
</gene>
<dbReference type="Proteomes" id="UP000095214">
    <property type="component" value="Chromosome"/>
</dbReference>
<keyword evidence="2 7" id="KW-0813">Transport</keyword>
<keyword evidence="3" id="KW-1003">Cell membrane</keyword>
<dbReference type="Gene3D" id="1.10.3720.10">
    <property type="entry name" value="MetI-like"/>
    <property type="match status" value="1"/>
</dbReference>
<dbReference type="RefSeq" id="WP_009743551.1">
    <property type="nucleotide sequence ID" value="NZ_CP017298.1"/>
</dbReference>
<organism evidence="9 10">
    <name type="scientific">Pauljensenia hongkongensis</name>
    <dbReference type="NCBI Taxonomy" id="178339"/>
    <lineage>
        <taxon>Bacteria</taxon>
        <taxon>Bacillati</taxon>
        <taxon>Actinomycetota</taxon>
        <taxon>Actinomycetes</taxon>
        <taxon>Actinomycetales</taxon>
        <taxon>Actinomycetaceae</taxon>
        <taxon>Pauljensenia</taxon>
    </lineage>
</organism>
<feature type="transmembrane region" description="Helical" evidence="7">
    <location>
        <begin position="224"/>
        <end position="243"/>
    </location>
</feature>
<protein>
    <submittedName>
        <fullName evidence="9">ABC transporter permease</fullName>
    </submittedName>
</protein>
<dbReference type="CDD" id="cd06261">
    <property type="entry name" value="TM_PBP2"/>
    <property type="match status" value="1"/>
</dbReference>
<evidence type="ECO:0000313" key="10">
    <source>
        <dbReference type="Proteomes" id="UP000095214"/>
    </source>
</evidence>
<evidence type="ECO:0000256" key="1">
    <source>
        <dbReference type="ARBA" id="ARBA00004651"/>
    </source>
</evidence>
<evidence type="ECO:0000256" key="6">
    <source>
        <dbReference type="ARBA" id="ARBA00023136"/>
    </source>
</evidence>
<dbReference type="InterPro" id="IPR000515">
    <property type="entry name" value="MetI-like"/>
</dbReference>
<evidence type="ECO:0000256" key="4">
    <source>
        <dbReference type="ARBA" id="ARBA00022692"/>
    </source>
</evidence>
<proteinExistence type="inferred from homology"/>
<keyword evidence="10" id="KW-1185">Reference proteome</keyword>
<dbReference type="PROSITE" id="PS50928">
    <property type="entry name" value="ABC_TM1"/>
    <property type="match status" value="1"/>
</dbReference>
<evidence type="ECO:0000313" key="9">
    <source>
        <dbReference type="EMBL" id="AOS47182.1"/>
    </source>
</evidence>
<comment type="similarity">
    <text evidence="7">Belongs to the binding-protein-dependent transport system permease family.</text>
</comment>
<dbReference type="AlphaFoldDB" id="A0A1D8B249"/>
<dbReference type="EMBL" id="CP017298">
    <property type="protein sequence ID" value="AOS47182.1"/>
    <property type="molecule type" value="Genomic_DNA"/>
</dbReference>
<keyword evidence="6 7" id="KW-0472">Membrane</keyword>
<evidence type="ECO:0000256" key="7">
    <source>
        <dbReference type="RuleBase" id="RU363032"/>
    </source>
</evidence>
<sequence>MATAKRRAPGRSLNGAARFRPKWMPWLWITLPVLAIVSFYIYPFITTVYVSFTKTKPLGRVGRFVGFENFASVLSDGEFWESLRNSLLYAVCVVPLMVLLPLLLALLVKSHVPGIGFFRALYYLPAISSLVVISLAWRYLLDQRGPVNNLLASWGLASEPVPFLSNQWLILFCAMLITLWQGLPYYMILYLSALANVDKSLYEAAELDGAGPVRRFFTVTVPGVRVMMFLVATLTTIGCLKIFTEVYLLGGAASPTKTLTMYIRDRIVDPTFGSLGQGDAASVCLFLLTFGFIIASQALQRKAEDA</sequence>